<accession>E4V619</accession>
<dbReference type="GeneID" id="10024882"/>
<proteinExistence type="predicted"/>
<name>E4V619_ARTGP</name>
<dbReference type="Proteomes" id="UP000002669">
    <property type="component" value="Unassembled WGS sequence"/>
</dbReference>
<dbReference type="EMBL" id="DS989830">
    <property type="protein sequence ID" value="EFR05544.1"/>
    <property type="molecule type" value="Genomic_DNA"/>
</dbReference>
<feature type="region of interest" description="Disordered" evidence="1">
    <location>
        <begin position="1"/>
        <end position="29"/>
    </location>
</feature>
<dbReference type="VEuPathDB" id="FungiDB:MGYG_08560"/>
<evidence type="ECO:0000313" key="3">
    <source>
        <dbReference type="Proteomes" id="UP000002669"/>
    </source>
</evidence>
<dbReference type="HOGENOM" id="CLU_2621560_0_0_1"/>
<sequence length="78" mass="9052">MEPAEKWQSDNKAKTNARPMHDEQTMDKKDDAYIRWRTMARDTQDRCRPDPGIAVGWWLQPPQGNTQAAMGIYMQKAS</sequence>
<dbReference type="RefSeq" id="XP_003169651.1">
    <property type="nucleotide sequence ID" value="XM_003169603.1"/>
</dbReference>
<evidence type="ECO:0000313" key="2">
    <source>
        <dbReference type="EMBL" id="EFR05544.1"/>
    </source>
</evidence>
<reference evidence="3" key="1">
    <citation type="journal article" date="2012" name="MBio">
        <title>Comparative genome analysis of Trichophyton rubrum and related dermatophytes reveals candidate genes involved in infection.</title>
        <authorList>
            <person name="Martinez D.A."/>
            <person name="Oliver B.G."/>
            <person name="Graeser Y."/>
            <person name="Goldberg J.M."/>
            <person name="Li W."/>
            <person name="Martinez-Rossi N.M."/>
            <person name="Monod M."/>
            <person name="Shelest E."/>
            <person name="Barton R.C."/>
            <person name="Birch E."/>
            <person name="Brakhage A.A."/>
            <person name="Chen Z."/>
            <person name="Gurr S.J."/>
            <person name="Heiman D."/>
            <person name="Heitman J."/>
            <person name="Kosti I."/>
            <person name="Rossi A."/>
            <person name="Saif S."/>
            <person name="Samalova M."/>
            <person name="Saunders C.W."/>
            <person name="Shea T."/>
            <person name="Summerbell R.C."/>
            <person name="Xu J."/>
            <person name="Young S."/>
            <person name="Zeng Q."/>
            <person name="Birren B.W."/>
            <person name="Cuomo C.A."/>
            <person name="White T.C."/>
        </authorList>
    </citation>
    <scope>NUCLEOTIDE SEQUENCE [LARGE SCALE GENOMIC DNA]</scope>
    <source>
        <strain evidence="3">ATCC MYA-4604 / CBS 118893</strain>
    </source>
</reference>
<gene>
    <name evidence="2" type="ORF">MGYG_08560</name>
</gene>
<organism evidence="3">
    <name type="scientific">Arthroderma gypseum (strain ATCC MYA-4604 / CBS 118893)</name>
    <name type="common">Microsporum gypseum</name>
    <dbReference type="NCBI Taxonomy" id="535722"/>
    <lineage>
        <taxon>Eukaryota</taxon>
        <taxon>Fungi</taxon>
        <taxon>Dikarya</taxon>
        <taxon>Ascomycota</taxon>
        <taxon>Pezizomycotina</taxon>
        <taxon>Eurotiomycetes</taxon>
        <taxon>Eurotiomycetidae</taxon>
        <taxon>Onygenales</taxon>
        <taxon>Arthrodermataceae</taxon>
        <taxon>Nannizzia</taxon>
    </lineage>
</organism>
<protein>
    <submittedName>
        <fullName evidence="2">Uncharacterized protein</fullName>
    </submittedName>
</protein>
<dbReference type="InParanoid" id="E4V619"/>
<evidence type="ECO:0000256" key="1">
    <source>
        <dbReference type="SAM" id="MobiDB-lite"/>
    </source>
</evidence>
<dbReference type="AlphaFoldDB" id="E4V619"/>
<keyword evidence="3" id="KW-1185">Reference proteome</keyword>